<proteinExistence type="predicted"/>
<accession>A0A2R5FLH2</accession>
<sequence>MTDTAVSISPANIETLEQLYTFRERTEVLEFLDKHPFLIPVLLEAPEKIRHYFPDSQLFLEVVPDPEIIDYVLLILSILMKLDPDDAITRQKQMDLDWWLNNTTHEVRSQLITLLEYPDEF</sequence>
<protein>
    <submittedName>
        <fullName evidence="1">Uncharacterized protein</fullName>
    </submittedName>
</protein>
<dbReference type="EMBL" id="BDUD01000001">
    <property type="protein sequence ID" value="GBG19626.1"/>
    <property type="molecule type" value="Genomic_DNA"/>
</dbReference>
<organism evidence="1 2">
    <name type="scientific">Nostoc commune NIES-4072</name>
    <dbReference type="NCBI Taxonomy" id="2005467"/>
    <lineage>
        <taxon>Bacteria</taxon>
        <taxon>Bacillati</taxon>
        <taxon>Cyanobacteriota</taxon>
        <taxon>Cyanophyceae</taxon>
        <taxon>Nostocales</taxon>
        <taxon>Nostocaceae</taxon>
        <taxon>Nostoc</taxon>
    </lineage>
</organism>
<dbReference type="RefSeq" id="WP_109009397.1">
    <property type="nucleotide sequence ID" value="NZ_BDUD01000001.1"/>
</dbReference>
<evidence type="ECO:0000313" key="2">
    <source>
        <dbReference type="Proteomes" id="UP000245124"/>
    </source>
</evidence>
<dbReference type="OrthoDB" id="516474at2"/>
<reference evidence="1 2" key="1">
    <citation type="submission" date="2017-06" db="EMBL/GenBank/DDBJ databases">
        <title>Genome sequencing of cyanobaciteial culture collection at National Institute for Environmental Studies (NIES).</title>
        <authorList>
            <person name="Hirose Y."/>
            <person name="Shimura Y."/>
            <person name="Fujisawa T."/>
            <person name="Nakamura Y."/>
            <person name="Kawachi M."/>
        </authorList>
    </citation>
    <scope>NUCLEOTIDE SEQUENCE [LARGE SCALE GENOMIC DNA]</scope>
    <source>
        <strain evidence="1 2">NIES-4072</strain>
    </source>
</reference>
<name>A0A2R5FLH2_NOSCO</name>
<dbReference type="Proteomes" id="UP000245124">
    <property type="component" value="Unassembled WGS sequence"/>
</dbReference>
<keyword evidence="2" id="KW-1185">Reference proteome</keyword>
<gene>
    <name evidence="1" type="ORF">NIES4072_32950</name>
</gene>
<dbReference type="AlphaFoldDB" id="A0A2R5FLH2"/>
<comment type="caution">
    <text evidence="1">The sequence shown here is derived from an EMBL/GenBank/DDBJ whole genome shotgun (WGS) entry which is preliminary data.</text>
</comment>
<evidence type="ECO:0000313" key="1">
    <source>
        <dbReference type="EMBL" id="GBG19626.1"/>
    </source>
</evidence>